<dbReference type="EMBL" id="RQXT01000004">
    <property type="protein sequence ID" value="RRI05906.1"/>
    <property type="molecule type" value="Genomic_DNA"/>
</dbReference>
<comment type="caution">
    <text evidence="2">The sequence shown here is derived from an EMBL/GenBank/DDBJ whole genome shotgun (WGS) entry which is preliminary data.</text>
</comment>
<dbReference type="InterPro" id="IPR028973">
    <property type="entry name" value="PhnB-like"/>
</dbReference>
<dbReference type="CDD" id="cd06588">
    <property type="entry name" value="PhnB_like"/>
    <property type="match status" value="1"/>
</dbReference>
<evidence type="ECO:0000313" key="3">
    <source>
        <dbReference type="Proteomes" id="UP000273786"/>
    </source>
</evidence>
<reference evidence="2 3" key="1">
    <citation type="submission" date="2018-11" db="EMBL/GenBank/DDBJ databases">
        <title>the genome of Mesorhizobium tamadayense DSM 28320.</title>
        <authorList>
            <person name="Gao J."/>
        </authorList>
    </citation>
    <scope>NUCLEOTIDE SEQUENCE [LARGE SCALE GENOMIC DNA]</scope>
    <source>
        <strain evidence="2 3">DSM 28320</strain>
    </source>
</reference>
<dbReference type="AlphaFoldDB" id="A0A3P3G4W4"/>
<dbReference type="PANTHER" id="PTHR33990:SF2">
    <property type="entry name" value="PHNB-LIKE DOMAIN-CONTAINING PROTEIN"/>
    <property type="match status" value="1"/>
</dbReference>
<dbReference type="OrthoDB" id="9806473at2"/>
<dbReference type="InterPro" id="IPR009725">
    <property type="entry name" value="3_dmu_93_MTrfase"/>
</dbReference>
<accession>A0A3P3G4W4</accession>
<evidence type="ECO:0000313" key="2">
    <source>
        <dbReference type="EMBL" id="RRI05906.1"/>
    </source>
</evidence>
<protein>
    <submittedName>
        <fullName evidence="2">VOC family protein</fullName>
    </submittedName>
</protein>
<proteinExistence type="predicted"/>
<keyword evidence="3" id="KW-1185">Reference proteome</keyword>
<name>A0A3P3G4W4_9HYPH</name>
<gene>
    <name evidence="2" type="ORF">EH240_05065</name>
</gene>
<dbReference type="PIRSF" id="PIRSF021700">
    <property type="entry name" value="3_dmu_93_MTrfase"/>
    <property type="match status" value="1"/>
</dbReference>
<dbReference type="InterPro" id="IPR029068">
    <property type="entry name" value="Glyas_Bleomycin-R_OHBP_Dase"/>
</dbReference>
<dbReference type="RefSeq" id="WP_124996317.1">
    <property type="nucleotide sequence ID" value="NZ_RQXT01000004.1"/>
</dbReference>
<dbReference type="Proteomes" id="UP000273786">
    <property type="component" value="Unassembled WGS sequence"/>
</dbReference>
<evidence type="ECO:0000259" key="1">
    <source>
        <dbReference type="Pfam" id="PF06983"/>
    </source>
</evidence>
<dbReference type="SUPFAM" id="SSF54593">
    <property type="entry name" value="Glyoxalase/Bleomycin resistance protein/Dihydroxybiphenyl dioxygenase"/>
    <property type="match status" value="1"/>
</dbReference>
<dbReference type="Gene3D" id="3.10.180.10">
    <property type="entry name" value="2,3-Dihydroxybiphenyl 1,2-Dioxygenase, domain 1"/>
    <property type="match status" value="1"/>
</dbReference>
<dbReference type="PANTHER" id="PTHR33990">
    <property type="entry name" value="PROTEIN YJDN-RELATED"/>
    <property type="match status" value="1"/>
</dbReference>
<feature type="domain" description="PhnB-like" evidence="1">
    <location>
        <begin position="3"/>
        <end position="118"/>
    </location>
</feature>
<sequence>MAKVTSHLWFEKDARQAVEFYVATIPNSAIGRATDVAADNPSGPAGSVKIIEFVLDDQNFIALEAGPLDPFNHSFSVLVELDGQDEIDRIWNAFLDNGGKPEQCGWLKDRWGLSWQIVPKILGDMAAHPDRERSKRAMEAMLGMVKIDVAALERAFGETDFAAQR</sequence>
<dbReference type="Pfam" id="PF06983">
    <property type="entry name" value="3-dmu-9_3-mt"/>
    <property type="match status" value="1"/>
</dbReference>
<organism evidence="2 3">
    <name type="scientific">Mesorhizobium tamadayense</name>
    <dbReference type="NCBI Taxonomy" id="425306"/>
    <lineage>
        <taxon>Bacteria</taxon>
        <taxon>Pseudomonadati</taxon>
        <taxon>Pseudomonadota</taxon>
        <taxon>Alphaproteobacteria</taxon>
        <taxon>Hyphomicrobiales</taxon>
        <taxon>Phyllobacteriaceae</taxon>
        <taxon>Mesorhizobium</taxon>
    </lineage>
</organism>